<dbReference type="FunFam" id="3.20.20.70:FF:000044">
    <property type="entry name" value="Deoxyribose-phosphate aldolase"/>
    <property type="match status" value="1"/>
</dbReference>
<evidence type="ECO:0000313" key="9">
    <source>
        <dbReference type="Proteomes" id="UP000198661"/>
    </source>
</evidence>
<evidence type="ECO:0000256" key="3">
    <source>
        <dbReference type="ARBA" id="ARBA00023239"/>
    </source>
</evidence>
<dbReference type="Gene3D" id="3.20.20.70">
    <property type="entry name" value="Aldolase class I"/>
    <property type="match status" value="1"/>
</dbReference>
<dbReference type="Proteomes" id="UP000198661">
    <property type="component" value="Unassembled WGS sequence"/>
</dbReference>
<dbReference type="SUPFAM" id="SSF51569">
    <property type="entry name" value="Aldolase"/>
    <property type="match status" value="1"/>
</dbReference>
<comment type="similarity">
    <text evidence="1 7">Belongs to the DeoC/FbaB aldolase family. DeoC type 1 subfamily.</text>
</comment>
<reference evidence="9" key="1">
    <citation type="submission" date="2016-10" db="EMBL/GenBank/DDBJ databases">
        <authorList>
            <person name="Varghese N."/>
            <person name="Submissions S."/>
        </authorList>
    </citation>
    <scope>NUCLEOTIDE SEQUENCE [LARGE SCALE GENOMIC DNA]</scope>
    <source>
        <strain evidence="9">DSM 44945</strain>
    </source>
</reference>
<dbReference type="InterPro" id="IPR002915">
    <property type="entry name" value="DeoC/FbaB/LacD_aldolase"/>
</dbReference>
<protein>
    <recommendedName>
        <fullName evidence="7">Deoxyribose-phosphate aldolase</fullName>
        <shortName evidence="7">DERA</shortName>
        <ecNumber evidence="7">4.1.2.4</ecNumber>
    </recommendedName>
    <alternativeName>
        <fullName evidence="7">2-deoxy-D-ribose 5-phosphate aldolase</fullName>
    </alternativeName>
    <alternativeName>
        <fullName evidence="7">Phosphodeoxyriboaldolase</fullName>
        <shortName evidence="7">Deoxyriboaldolase</shortName>
    </alternativeName>
</protein>
<dbReference type="Pfam" id="PF01791">
    <property type="entry name" value="DeoC"/>
    <property type="match status" value="1"/>
</dbReference>
<dbReference type="InterPro" id="IPR013785">
    <property type="entry name" value="Aldolase_TIM"/>
</dbReference>
<comment type="pathway">
    <text evidence="7">Carbohydrate degradation; 2-deoxy-D-ribose 1-phosphate degradation; D-glyceraldehyde 3-phosphate and acetaldehyde from 2-deoxy-alpha-D-ribose 1-phosphate: step 2/2.</text>
</comment>
<keyword evidence="2 7" id="KW-0963">Cytoplasm</keyword>
<dbReference type="STRING" id="201973.SAMN04488025_102158"/>
<feature type="active site" description="Proton donor/acceptor" evidence="7">
    <location>
        <position position="183"/>
    </location>
</feature>
<feature type="active site" description="Schiff-base intermediate with acetaldehyde" evidence="7">
    <location>
        <position position="154"/>
    </location>
</feature>
<evidence type="ECO:0000256" key="6">
    <source>
        <dbReference type="ARBA" id="ARBA00056337"/>
    </source>
</evidence>
<dbReference type="CDD" id="cd00959">
    <property type="entry name" value="DeoC"/>
    <property type="match status" value="1"/>
</dbReference>
<dbReference type="InterPro" id="IPR011343">
    <property type="entry name" value="DeoC"/>
</dbReference>
<evidence type="ECO:0000256" key="5">
    <source>
        <dbReference type="ARBA" id="ARBA00048791"/>
    </source>
</evidence>
<dbReference type="GO" id="GO:0006018">
    <property type="term" value="P:2-deoxyribose 1-phosphate catabolic process"/>
    <property type="evidence" value="ECO:0007669"/>
    <property type="project" value="UniProtKB-UniRule"/>
</dbReference>
<evidence type="ECO:0000256" key="2">
    <source>
        <dbReference type="ARBA" id="ARBA00022490"/>
    </source>
</evidence>
<proteinExistence type="inferred from homology"/>
<dbReference type="PANTHER" id="PTHR10889">
    <property type="entry name" value="DEOXYRIBOSE-PHOSPHATE ALDOLASE"/>
    <property type="match status" value="1"/>
</dbReference>
<dbReference type="GO" id="GO:0005737">
    <property type="term" value="C:cytoplasm"/>
    <property type="evidence" value="ECO:0007669"/>
    <property type="project" value="UniProtKB-SubCell"/>
</dbReference>
<evidence type="ECO:0000256" key="7">
    <source>
        <dbReference type="HAMAP-Rule" id="MF_00114"/>
    </source>
</evidence>
<dbReference type="OrthoDB" id="9778711at2"/>
<dbReference type="EMBL" id="FOOK01000002">
    <property type="protein sequence ID" value="SFF68124.1"/>
    <property type="molecule type" value="Genomic_DNA"/>
</dbReference>
<comment type="catalytic activity">
    <reaction evidence="5 7">
        <text>2-deoxy-D-ribose 5-phosphate = D-glyceraldehyde 3-phosphate + acetaldehyde</text>
        <dbReference type="Rhea" id="RHEA:12821"/>
        <dbReference type="ChEBI" id="CHEBI:15343"/>
        <dbReference type="ChEBI" id="CHEBI:59776"/>
        <dbReference type="ChEBI" id="CHEBI:62877"/>
        <dbReference type="EC" id="4.1.2.4"/>
    </reaction>
</comment>
<dbReference type="SMART" id="SM01133">
    <property type="entry name" value="DeoC"/>
    <property type="match status" value="1"/>
</dbReference>
<name>A0A1I2KMB7_9BACL</name>
<dbReference type="InterPro" id="IPR028581">
    <property type="entry name" value="DeoC_typeI"/>
</dbReference>
<sequence length="222" mass="23173">MTVSNLASMIDHTLLKPEATASDIDRLCREASELGFGAVCVNPWWVFRAAERLKGSGVRVCTVVGFPLGATSTEAKEAETKRAVADGASEIDMVMNIGAFKSGDRQGVEDDIRAVVRAAGGRTVKVILETGLLAEEEIRLACELAKAAGAHFVKTSTGFGPGGATVEAVRIMREAVGREMGVKASGGIRNLAAAKKMIAAGANRIGTSSGVAILEELGNREK</sequence>
<keyword evidence="9" id="KW-1185">Reference proteome</keyword>
<gene>
    <name evidence="7" type="primary">deoC</name>
    <name evidence="8" type="ORF">SAMN04488025_102158</name>
</gene>
<evidence type="ECO:0000313" key="8">
    <source>
        <dbReference type="EMBL" id="SFF68124.1"/>
    </source>
</evidence>
<dbReference type="UniPathway" id="UPA00002">
    <property type="reaction ID" value="UER00468"/>
</dbReference>
<evidence type="ECO:0000256" key="1">
    <source>
        <dbReference type="ARBA" id="ARBA00010936"/>
    </source>
</evidence>
<dbReference type="PIRSF" id="PIRSF001357">
    <property type="entry name" value="DeoC"/>
    <property type="match status" value="1"/>
</dbReference>
<evidence type="ECO:0000256" key="4">
    <source>
        <dbReference type="ARBA" id="ARBA00023270"/>
    </source>
</evidence>
<dbReference type="GO" id="GO:0004139">
    <property type="term" value="F:deoxyribose-phosphate aldolase activity"/>
    <property type="evidence" value="ECO:0007669"/>
    <property type="project" value="UniProtKB-UniRule"/>
</dbReference>
<dbReference type="PANTHER" id="PTHR10889:SF1">
    <property type="entry name" value="DEOXYRIBOSE-PHOSPHATE ALDOLASE"/>
    <property type="match status" value="1"/>
</dbReference>
<dbReference type="GO" id="GO:0009264">
    <property type="term" value="P:deoxyribonucleotide catabolic process"/>
    <property type="evidence" value="ECO:0007669"/>
    <property type="project" value="UniProtKB-UniRule"/>
</dbReference>
<feature type="active site" description="Proton donor/acceptor" evidence="7">
    <location>
        <position position="92"/>
    </location>
</feature>
<comment type="subcellular location">
    <subcellularLocation>
        <location evidence="7">Cytoplasm</location>
    </subcellularLocation>
</comment>
<dbReference type="EC" id="4.1.2.4" evidence="7"/>
<dbReference type="HAMAP" id="MF_00114">
    <property type="entry name" value="DeoC_type1"/>
    <property type="match status" value="1"/>
</dbReference>
<dbReference type="AlphaFoldDB" id="A0A1I2KMB7"/>
<keyword evidence="4 7" id="KW-0704">Schiff base</keyword>
<organism evidence="8 9">
    <name type="scientific">Planifilum fulgidum</name>
    <dbReference type="NCBI Taxonomy" id="201973"/>
    <lineage>
        <taxon>Bacteria</taxon>
        <taxon>Bacillati</taxon>
        <taxon>Bacillota</taxon>
        <taxon>Bacilli</taxon>
        <taxon>Bacillales</taxon>
        <taxon>Thermoactinomycetaceae</taxon>
        <taxon>Planifilum</taxon>
    </lineage>
</organism>
<comment type="function">
    <text evidence="6 7">Catalyzes a reversible aldol reaction between acetaldehyde and D-glyceraldehyde 3-phosphate to generate 2-deoxy-D-ribose 5-phosphate.</text>
</comment>
<accession>A0A1I2KMB7</accession>
<dbReference type="RefSeq" id="WP_092035592.1">
    <property type="nucleotide sequence ID" value="NZ_FOOK01000002.1"/>
</dbReference>
<dbReference type="GO" id="GO:0016052">
    <property type="term" value="P:carbohydrate catabolic process"/>
    <property type="evidence" value="ECO:0007669"/>
    <property type="project" value="TreeGrafter"/>
</dbReference>
<dbReference type="NCBIfam" id="TIGR00126">
    <property type="entry name" value="deoC"/>
    <property type="match status" value="1"/>
</dbReference>
<keyword evidence="3 7" id="KW-0456">Lyase</keyword>